<dbReference type="PANTHER" id="PTHR45953:SF1">
    <property type="entry name" value="IDURONATE 2-SULFATASE"/>
    <property type="match status" value="1"/>
</dbReference>
<dbReference type="Proteomes" id="UP001156691">
    <property type="component" value="Unassembled WGS sequence"/>
</dbReference>
<evidence type="ECO:0000313" key="5">
    <source>
        <dbReference type="Proteomes" id="UP001156691"/>
    </source>
</evidence>
<proteinExistence type="predicted"/>
<feature type="domain" description="Sulfatase N-terminal" evidence="3">
    <location>
        <begin position="6"/>
        <end position="365"/>
    </location>
</feature>
<dbReference type="InterPro" id="IPR017850">
    <property type="entry name" value="Alkaline_phosphatase_core_sf"/>
</dbReference>
<evidence type="ECO:0000256" key="1">
    <source>
        <dbReference type="ARBA" id="ARBA00022723"/>
    </source>
</evidence>
<gene>
    <name evidence="4" type="ORF">GCM10010862_36490</name>
</gene>
<dbReference type="PANTHER" id="PTHR45953">
    <property type="entry name" value="IDURONATE 2-SULFATASE"/>
    <property type="match status" value="1"/>
</dbReference>
<accession>A0ABQ5W8F7</accession>
<protein>
    <submittedName>
        <fullName evidence="4">Arylsulfatase</fullName>
    </submittedName>
</protein>
<reference evidence="5" key="1">
    <citation type="journal article" date="2019" name="Int. J. Syst. Evol. Microbiol.">
        <title>The Global Catalogue of Microorganisms (GCM) 10K type strain sequencing project: providing services to taxonomists for standard genome sequencing and annotation.</title>
        <authorList>
            <consortium name="The Broad Institute Genomics Platform"/>
            <consortium name="The Broad Institute Genome Sequencing Center for Infectious Disease"/>
            <person name="Wu L."/>
            <person name="Ma J."/>
        </authorList>
    </citation>
    <scope>NUCLEOTIDE SEQUENCE [LARGE SCALE GENOMIC DNA]</scope>
    <source>
        <strain evidence="5">NBRC 112416</strain>
    </source>
</reference>
<dbReference type="SUPFAM" id="SSF53649">
    <property type="entry name" value="Alkaline phosphatase-like"/>
    <property type="match status" value="1"/>
</dbReference>
<evidence type="ECO:0000259" key="3">
    <source>
        <dbReference type="Pfam" id="PF00884"/>
    </source>
</evidence>
<keyword evidence="5" id="KW-1185">Reference proteome</keyword>
<evidence type="ECO:0000313" key="4">
    <source>
        <dbReference type="EMBL" id="GLQ56390.1"/>
    </source>
</evidence>
<dbReference type="Pfam" id="PF00884">
    <property type="entry name" value="Sulfatase"/>
    <property type="match status" value="1"/>
</dbReference>
<sequence length="477" mass="53975">MTYSRPHIVLVMTDQQRFDTIRALGAGHMETPNLDRLVREGVSFDNCFVNAPSCVPSRAALFSGYSPHSSGVLRNGQTWGRTWVELLAQTGFHCVNVGKMHTIPYDAPAGFHERFVVENKDRFYEGRWFADEWDKSLTHQGAIKPSRAGYRSLPDYRDRLGAFDWPLEDRQHSDVFVAETAKWWLETRPRPEALFMQIGFPGPHPPYDPPARYAQAYLDKPDLPVPTVTQAELDALPVGLKAKRVHDVEIDHDAIAWSLDPSDEQLRRLRAHYDGNVTLIDEQVGRLIETLDQRGYLDNCVVIFMSDHGDNLGEHGLSQKWSMYDMVTRVPAIVWAPGRFAGGRRLDGLCQLFDFGPTILDLAGITPPADFEAQSLLPALEGEAWTGRDAVFCEQAGDVAMADTRLISMIRTRTEKAVLFLGSEEGQYFDLAADPTEVDNRWDDSAAQPRIGELRRRLLEWRLESSVRTMDRTAAFR</sequence>
<organism evidence="4 5">
    <name type="scientific">Devosia nitrariae</name>
    <dbReference type="NCBI Taxonomy" id="2071872"/>
    <lineage>
        <taxon>Bacteria</taxon>
        <taxon>Pseudomonadati</taxon>
        <taxon>Pseudomonadota</taxon>
        <taxon>Alphaproteobacteria</taxon>
        <taxon>Hyphomicrobiales</taxon>
        <taxon>Devosiaceae</taxon>
        <taxon>Devosia</taxon>
    </lineage>
</organism>
<keyword evidence="2" id="KW-0378">Hydrolase</keyword>
<name>A0ABQ5W8F7_9HYPH</name>
<keyword evidence="1" id="KW-0479">Metal-binding</keyword>
<comment type="caution">
    <text evidence="4">The sequence shown here is derived from an EMBL/GenBank/DDBJ whole genome shotgun (WGS) entry which is preliminary data.</text>
</comment>
<dbReference type="InterPro" id="IPR000917">
    <property type="entry name" value="Sulfatase_N"/>
</dbReference>
<evidence type="ECO:0000256" key="2">
    <source>
        <dbReference type="ARBA" id="ARBA00022801"/>
    </source>
</evidence>
<dbReference type="EMBL" id="BSNS01000020">
    <property type="protein sequence ID" value="GLQ56390.1"/>
    <property type="molecule type" value="Genomic_DNA"/>
</dbReference>
<dbReference type="Gene3D" id="3.40.720.10">
    <property type="entry name" value="Alkaline Phosphatase, subunit A"/>
    <property type="match status" value="1"/>
</dbReference>
<dbReference type="RefSeq" id="WP_284341802.1">
    <property type="nucleotide sequence ID" value="NZ_BSNS01000020.1"/>
</dbReference>